<dbReference type="SUPFAM" id="SSF54211">
    <property type="entry name" value="Ribosomal protein S5 domain 2-like"/>
    <property type="match status" value="1"/>
</dbReference>
<sequence>MPVVSLPRILLAALRRWRLASFARCRVVPSLPFRGRPVSRAPRTTSFLFLSTTCRPVAKMQKKQKEPIHSVQVFGRKKSATAVAYCKRGRGNLRVNGRPLELVEPRVLQYKLQEPILLLGKEKFSGVDIRVRVNGGGHVAQIYAIRQAISKALVAYYQKYVDEASKKEVKDILIQYDRTLLVADPRRCEPKKFGGPGARARYQKSYQSTTYLKMKTRFNTYDLVCSVTELQRLIGMRVNQIYDIDHRTYLIRLQRSEEKCVLLLESGNRIHTTGFEWPKNVAPSGFSMKMRKHLKNKRLESLMQVGTDRIIKLQFGSGEAAYHVILEVYDRGNIILTDYEMVILYVLRPHTEGDKIRIAVKEKYPLDKAHSTTMPPIDVIHEHIEKAKVGDSLKKVLNPLLEFGAAVIDHVLLKAGFNLGCKIGKDFNITEDMPKLILALEEANNMMDHAKNNISKGYVIQKKESKLTPDGKEDFIFTNIEFHPFLFEQYNKQPYKEFDSFDVAVDEYFSTMEGQKIDLKALQQEREALQKLERVRKDHSQRLITLEKTQEVDKQKAELISRNQALVDNAILAIQSALANQMSWPDIQILLKEAQASGDPVASAIKQLKLETNHIALLLHDPYEDSDEESELKPMMIDIDLAHSAFSNAKKYYSQKKTAAKKQQKTIESHGKALKSAEKKTKQTLKEVQTIHTINKLRKTYWFEKFYWFITSENYLVIGGRDQQQNELIVKRYLKAGDLYVHADLTGASSVVIKNPSGNPVPPKSLAEAGTMAVAYSIAWDSKVIASAWWVHHDQVSKSAPTGEYLTTGSFMIRGKKNYLTQSQLIMGLGIMFRLEDSSIERHKDERRVKTVDEESEKADSVVEDDKEIELEGDSDEDENLENRDTLNPIQEEDQEKDGESESHTTDNAEKDACEQDEENTKYKFPDTQIKIDLSGPKVKLHVDNNQPLIQSQKDTKENVVYLGDDKPVIINASTMEKNAKAKQKVHRTESIESTEKIEKNDKNESDNKKGEQPALKRGQKGKLKKIKEKYKDQDEEDRRLSMLVLQSAGAAKEDKRKNRAKDPSGPKQQGKKKTNPKPNIPPQSMYVVDNVDDEDAGPVPEVDMLDQLTGKPFSEDELLFAVPVVAPYNTLQNYKFKVKLTPGIGKRGKAAKTAIAVFLRDKEISSREKDLLKAIKDETIARNIPGKVKISAPQIQKLKK</sequence>
<dbReference type="PANTHER" id="PTHR15239:SF6">
    <property type="entry name" value="RIBOSOME QUALITY CONTROL COMPLEX SUBUNIT NEMF"/>
    <property type="match status" value="1"/>
</dbReference>
<dbReference type="PANTHER" id="PTHR15239">
    <property type="entry name" value="NUCLEAR EXPORT MEDIATOR FACTOR NEMF"/>
    <property type="match status" value="1"/>
</dbReference>
<evidence type="ECO:0000256" key="9">
    <source>
        <dbReference type="ARBA" id="ARBA00023274"/>
    </source>
</evidence>
<dbReference type="InterPro" id="IPR020568">
    <property type="entry name" value="Ribosomal_Su5_D2-typ_SF"/>
</dbReference>
<evidence type="ECO:0000256" key="7">
    <source>
        <dbReference type="ARBA" id="ARBA00023054"/>
    </source>
</evidence>
<dbReference type="GO" id="GO:1990904">
    <property type="term" value="C:ribonucleoprotein complex"/>
    <property type="evidence" value="ECO:0007669"/>
    <property type="project" value="UniProtKB-KW"/>
</dbReference>
<dbReference type="Pfam" id="PF00380">
    <property type="entry name" value="Ribosomal_S9"/>
    <property type="match status" value="1"/>
</dbReference>
<dbReference type="Gene3D" id="2.30.310.10">
    <property type="entry name" value="ibrinogen binding protein from staphylococcus aureus domain"/>
    <property type="match status" value="1"/>
</dbReference>
<feature type="region of interest" description="Disordered" evidence="14">
    <location>
        <begin position="844"/>
        <end position="930"/>
    </location>
</feature>
<gene>
    <name evidence="17" type="ORF">DBV15_08187</name>
</gene>
<comment type="similarity">
    <text evidence="3 12">Belongs to the universal ribosomal protein uS9 family.</text>
</comment>
<evidence type="ECO:0000256" key="4">
    <source>
        <dbReference type="ARBA" id="ARBA00008318"/>
    </source>
</evidence>
<evidence type="ECO:0000259" key="15">
    <source>
        <dbReference type="Pfam" id="PF05670"/>
    </source>
</evidence>
<keyword evidence="8" id="KW-0539">Nucleus</keyword>
<feature type="region of interest" description="Disordered" evidence="14">
    <location>
        <begin position="976"/>
        <end position="1084"/>
    </location>
</feature>
<dbReference type="Pfam" id="PF05670">
    <property type="entry name" value="NFACT-R_1"/>
    <property type="match status" value="1"/>
</dbReference>
<dbReference type="InterPro" id="IPR051608">
    <property type="entry name" value="RQC_Subunit_NEMF"/>
</dbReference>
<feature type="compositionally biased region" description="Acidic residues" evidence="14">
    <location>
        <begin position="862"/>
        <end position="880"/>
    </location>
</feature>
<dbReference type="FunFam" id="3.30.230.10:FF:000184">
    <property type="entry name" value="40S ribosomal protein S16"/>
    <property type="match status" value="1"/>
</dbReference>
<evidence type="ECO:0000256" key="2">
    <source>
        <dbReference type="ARBA" id="ARBA00004496"/>
    </source>
</evidence>
<dbReference type="GO" id="GO:0072344">
    <property type="term" value="P:rescue of stalled ribosome"/>
    <property type="evidence" value="ECO:0007669"/>
    <property type="project" value="TreeGrafter"/>
</dbReference>
<evidence type="ECO:0000256" key="13">
    <source>
        <dbReference type="SAM" id="Coils"/>
    </source>
</evidence>
<evidence type="ECO:0000256" key="12">
    <source>
        <dbReference type="RuleBase" id="RU003815"/>
    </source>
</evidence>
<organism evidence="17 18">
    <name type="scientific">Temnothorax longispinosus</name>
    <dbReference type="NCBI Taxonomy" id="300112"/>
    <lineage>
        <taxon>Eukaryota</taxon>
        <taxon>Metazoa</taxon>
        <taxon>Ecdysozoa</taxon>
        <taxon>Arthropoda</taxon>
        <taxon>Hexapoda</taxon>
        <taxon>Insecta</taxon>
        <taxon>Pterygota</taxon>
        <taxon>Neoptera</taxon>
        <taxon>Endopterygota</taxon>
        <taxon>Hymenoptera</taxon>
        <taxon>Apocrita</taxon>
        <taxon>Aculeata</taxon>
        <taxon>Formicoidea</taxon>
        <taxon>Formicidae</taxon>
        <taxon>Myrmicinae</taxon>
        <taxon>Temnothorax</taxon>
    </lineage>
</organism>
<evidence type="ECO:0000313" key="17">
    <source>
        <dbReference type="EMBL" id="TGZ54316.1"/>
    </source>
</evidence>
<evidence type="ECO:0000256" key="8">
    <source>
        <dbReference type="ARBA" id="ARBA00023242"/>
    </source>
</evidence>
<dbReference type="FunFam" id="2.30.310.10:FF:000001">
    <property type="entry name" value="Nuclear export mediator factor Nemf"/>
    <property type="match status" value="1"/>
</dbReference>
<dbReference type="Pfam" id="PF11923">
    <property type="entry name" value="NFACT-C"/>
    <property type="match status" value="1"/>
</dbReference>
<feature type="compositionally biased region" description="Basic and acidic residues" evidence="14">
    <location>
        <begin position="987"/>
        <end position="1012"/>
    </location>
</feature>
<dbReference type="Gene3D" id="3.30.230.10">
    <property type="match status" value="1"/>
</dbReference>
<dbReference type="GO" id="GO:0005634">
    <property type="term" value="C:nucleus"/>
    <property type="evidence" value="ECO:0007669"/>
    <property type="project" value="UniProtKB-SubCell"/>
</dbReference>
<dbReference type="PROSITE" id="PS00360">
    <property type="entry name" value="RIBOSOMAL_S9"/>
    <property type="match status" value="1"/>
</dbReference>
<keyword evidence="7 13" id="KW-0175">Coiled coil</keyword>
<reference evidence="17 18" key="1">
    <citation type="journal article" date="2019" name="Philos. Trans. R. Soc. Lond., B, Biol. Sci.">
        <title>Ant behaviour and brain gene expression of defending hosts depend on the ecological success of the intruding social parasite.</title>
        <authorList>
            <person name="Kaur R."/>
            <person name="Stoldt M."/>
            <person name="Jongepier E."/>
            <person name="Feldmeyer B."/>
            <person name="Menzel F."/>
            <person name="Bornberg-Bauer E."/>
            <person name="Foitzik S."/>
        </authorList>
    </citation>
    <scope>NUCLEOTIDE SEQUENCE [LARGE SCALE GENOMIC DNA]</scope>
    <source>
        <tissue evidence="17">Whole body</tissue>
    </source>
</reference>
<keyword evidence="6 12" id="KW-0689">Ribosomal protein</keyword>
<dbReference type="Proteomes" id="UP000310200">
    <property type="component" value="Unassembled WGS sequence"/>
</dbReference>
<dbReference type="InterPro" id="IPR008532">
    <property type="entry name" value="NFACT_RNA-bd"/>
</dbReference>
<protein>
    <recommendedName>
        <fullName evidence="10">Small ribosomal subunit protein uS9</fullName>
    </recommendedName>
    <alternativeName>
        <fullName evidence="11">40S ribosomal protein S16</fullName>
    </alternativeName>
</protein>
<feature type="coiled-coil region" evidence="13">
    <location>
        <begin position="512"/>
        <end position="549"/>
    </location>
</feature>
<dbReference type="AlphaFoldDB" id="A0A4S2KXB3"/>
<keyword evidence="9 12" id="KW-0687">Ribonucleoprotein</keyword>
<evidence type="ECO:0000256" key="14">
    <source>
        <dbReference type="SAM" id="MobiDB-lite"/>
    </source>
</evidence>
<evidence type="ECO:0000313" key="18">
    <source>
        <dbReference type="Proteomes" id="UP000310200"/>
    </source>
</evidence>
<evidence type="ECO:0000256" key="3">
    <source>
        <dbReference type="ARBA" id="ARBA00005251"/>
    </source>
</evidence>
<accession>A0A4S2KXB3</accession>
<dbReference type="InterPro" id="IPR020574">
    <property type="entry name" value="Ribosomal_uS9_CS"/>
</dbReference>
<feature type="compositionally biased region" description="Basic and acidic residues" evidence="14">
    <location>
        <begin position="1030"/>
        <end position="1041"/>
    </location>
</feature>
<evidence type="ECO:0000256" key="5">
    <source>
        <dbReference type="ARBA" id="ARBA00022490"/>
    </source>
</evidence>
<evidence type="ECO:0000256" key="1">
    <source>
        <dbReference type="ARBA" id="ARBA00004123"/>
    </source>
</evidence>
<keyword evidence="5" id="KW-0963">Cytoplasm</keyword>
<evidence type="ECO:0000259" key="16">
    <source>
        <dbReference type="Pfam" id="PF11923"/>
    </source>
</evidence>
<evidence type="ECO:0000256" key="11">
    <source>
        <dbReference type="ARBA" id="ARBA00043019"/>
    </source>
</evidence>
<dbReference type="InterPro" id="IPR000754">
    <property type="entry name" value="Ribosomal_uS9"/>
</dbReference>
<dbReference type="GO" id="GO:0022626">
    <property type="term" value="C:cytosolic ribosome"/>
    <property type="evidence" value="ECO:0007669"/>
    <property type="project" value="UniProtKB-ARBA"/>
</dbReference>
<feature type="compositionally biased region" description="Basic and acidic residues" evidence="14">
    <location>
        <begin position="1052"/>
        <end position="1065"/>
    </location>
</feature>
<dbReference type="Pfam" id="PF05833">
    <property type="entry name" value="NFACT_N"/>
    <property type="match status" value="1"/>
</dbReference>
<dbReference type="InterPro" id="IPR021846">
    <property type="entry name" value="NFACT-C"/>
</dbReference>
<keyword evidence="18" id="KW-1185">Reference proteome</keyword>
<evidence type="ECO:0000256" key="6">
    <source>
        <dbReference type="ARBA" id="ARBA00022980"/>
    </source>
</evidence>
<dbReference type="GO" id="GO:1990116">
    <property type="term" value="P:ribosome-associated ubiquitin-dependent protein catabolic process"/>
    <property type="evidence" value="ECO:0007669"/>
    <property type="project" value="TreeGrafter"/>
</dbReference>
<dbReference type="GO" id="GO:1990112">
    <property type="term" value="C:RQC complex"/>
    <property type="evidence" value="ECO:0007669"/>
    <property type="project" value="TreeGrafter"/>
</dbReference>
<feature type="domain" description="NFACT RNA-binding" evidence="15">
    <location>
        <begin position="705"/>
        <end position="815"/>
    </location>
</feature>
<dbReference type="GO" id="GO:0000049">
    <property type="term" value="F:tRNA binding"/>
    <property type="evidence" value="ECO:0007669"/>
    <property type="project" value="TreeGrafter"/>
</dbReference>
<dbReference type="GO" id="GO:0003735">
    <property type="term" value="F:structural constituent of ribosome"/>
    <property type="evidence" value="ECO:0007669"/>
    <property type="project" value="InterPro"/>
</dbReference>
<evidence type="ECO:0000256" key="10">
    <source>
        <dbReference type="ARBA" id="ARBA00035259"/>
    </source>
</evidence>
<dbReference type="NCBIfam" id="NF041120">
    <property type="entry name" value="RqcH_arch"/>
    <property type="match status" value="1"/>
</dbReference>
<feature type="compositionally biased region" description="Basic and acidic residues" evidence="14">
    <location>
        <begin position="898"/>
        <end position="925"/>
    </location>
</feature>
<comment type="subcellular location">
    <subcellularLocation>
        <location evidence="2">Cytoplasm</location>
    </subcellularLocation>
    <subcellularLocation>
        <location evidence="1">Nucleus</location>
    </subcellularLocation>
</comment>
<dbReference type="EMBL" id="QBLH01000743">
    <property type="protein sequence ID" value="TGZ54316.1"/>
    <property type="molecule type" value="Genomic_DNA"/>
</dbReference>
<comment type="similarity">
    <text evidence="4">Belongs to the NEMF family.</text>
</comment>
<dbReference type="GO" id="GO:0043023">
    <property type="term" value="F:ribosomal large subunit binding"/>
    <property type="evidence" value="ECO:0007669"/>
    <property type="project" value="TreeGrafter"/>
</dbReference>
<feature type="compositionally biased region" description="Basic residues" evidence="14">
    <location>
        <begin position="1018"/>
        <end position="1029"/>
    </location>
</feature>
<comment type="caution">
    <text evidence="17">The sequence shown here is derived from an EMBL/GenBank/DDBJ whole genome shotgun (WGS) entry which is preliminary data.</text>
</comment>
<dbReference type="InterPro" id="IPR014721">
    <property type="entry name" value="Ribsml_uS5_D2-typ_fold_subgr"/>
</dbReference>
<feature type="compositionally biased region" description="Basic and acidic residues" evidence="14">
    <location>
        <begin position="844"/>
        <end position="861"/>
    </location>
</feature>
<feature type="domain" description="NFACT protein C-terminal" evidence="16">
    <location>
        <begin position="1102"/>
        <end position="1192"/>
    </location>
</feature>
<name>A0A4S2KXB3_9HYME</name>
<proteinExistence type="inferred from homology"/>
<dbReference type="STRING" id="300112.A0A4S2KXB3"/>